<gene>
    <name evidence="1" type="ORF">C447_09967</name>
</gene>
<protein>
    <submittedName>
        <fullName evidence="1">Uncharacterized protein</fullName>
    </submittedName>
</protein>
<dbReference type="RefSeq" id="WP_007693412.1">
    <property type="nucleotide sequence ID" value="NZ_AJRK01000017.1"/>
</dbReference>
<evidence type="ECO:0000313" key="2">
    <source>
        <dbReference type="Proteomes" id="UP000011566"/>
    </source>
</evidence>
<comment type="caution">
    <text evidence="1">The sequence shown here is derived from an EMBL/GenBank/DDBJ whole genome shotgun (WGS) entry which is preliminary data.</text>
</comment>
<dbReference type="EMBL" id="AOMB01000030">
    <property type="protein sequence ID" value="EMA38472.1"/>
    <property type="molecule type" value="Genomic_DNA"/>
</dbReference>
<dbReference type="AlphaFoldDB" id="M0LY06"/>
<accession>M0LY06</accession>
<keyword evidence="2" id="KW-1185">Reference proteome</keyword>
<sequence length="161" mass="18024">MTSTSDRAAGGVADLRPAMLGWLRDHRPLTERLEWIDSVEDGADAIRPPRYLQRARDADGDAPDIVLTVEVWTPNVTRANSETQRTHSGQVVLSLRYGVSEHLPGQWGDEVRAEIAACLTRYREGWYAPTVTGGDTELQPVDEINREELAITYGQTHRNWG</sequence>
<name>M0LY06_9EURY</name>
<proteinExistence type="predicted"/>
<reference evidence="1 2" key="1">
    <citation type="journal article" date="2014" name="PLoS Genet.">
        <title>Phylogenetically driven sequencing of extremely halophilic archaea reveals strategies for static and dynamic osmo-response.</title>
        <authorList>
            <person name="Becker E.A."/>
            <person name="Seitzer P.M."/>
            <person name="Tritt A."/>
            <person name="Larsen D."/>
            <person name="Krusor M."/>
            <person name="Yao A.I."/>
            <person name="Wu D."/>
            <person name="Madern D."/>
            <person name="Eisen J.A."/>
            <person name="Darling A.E."/>
            <person name="Facciotti M.T."/>
        </authorList>
    </citation>
    <scope>NUCLEOTIDE SEQUENCE [LARGE SCALE GENOMIC DNA]</scope>
    <source>
        <strain evidence="1 2">100A6</strain>
    </source>
</reference>
<dbReference type="PATRIC" id="fig|1132509.6.peg.2249"/>
<evidence type="ECO:0000313" key="1">
    <source>
        <dbReference type="EMBL" id="EMA38472.1"/>
    </source>
</evidence>
<dbReference type="Proteomes" id="UP000011566">
    <property type="component" value="Unassembled WGS sequence"/>
</dbReference>
<organism evidence="1 2">
    <name type="scientific">Halococcus hamelinensis 100A6</name>
    <dbReference type="NCBI Taxonomy" id="1132509"/>
    <lineage>
        <taxon>Archaea</taxon>
        <taxon>Methanobacteriati</taxon>
        <taxon>Methanobacteriota</taxon>
        <taxon>Stenosarchaea group</taxon>
        <taxon>Halobacteria</taxon>
        <taxon>Halobacteriales</taxon>
        <taxon>Halococcaceae</taxon>
        <taxon>Halococcus</taxon>
    </lineage>
</organism>